<dbReference type="EMBL" id="VWOX01000007">
    <property type="protein sequence ID" value="KAA5542545.1"/>
    <property type="molecule type" value="Genomic_DNA"/>
</dbReference>
<feature type="region of interest" description="Disordered" evidence="1">
    <location>
        <begin position="29"/>
        <end position="79"/>
    </location>
</feature>
<dbReference type="RefSeq" id="WP_150076959.1">
    <property type="nucleotide sequence ID" value="NZ_VWOX01000007.1"/>
</dbReference>
<proteinExistence type="predicted"/>
<reference evidence="2 3" key="1">
    <citation type="submission" date="2019-08" db="EMBL/GenBank/DDBJ databases">
        <authorList>
            <person name="Dhanesh K."/>
            <person name="Kumar G."/>
            <person name="Sasikala C."/>
            <person name="Venkata Ramana C."/>
        </authorList>
    </citation>
    <scope>NUCLEOTIDE SEQUENCE [LARGE SCALE GENOMIC DNA]</scope>
    <source>
        <strain evidence="2 3">JC645</strain>
    </source>
</reference>
<evidence type="ECO:0000313" key="2">
    <source>
        <dbReference type="EMBL" id="KAA5542545.1"/>
    </source>
</evidence>
<feature type="compositionally biased region" description="Low complexity" evidence="1">
    <location>
        <begin position="29"/>
        <end position="45"/>
    </location>
</feature>
<accession>A0A5M6DBL8</accession>
<dbReference type="Proteomes" id="UP000324479">
    <property type="component" value="Unassembled WGS sequence"/>
</dbReference>
<protein>
    <submittedName>
        <fullName evidence="2">Uncharacterized protein</fullName>
    </submittedName>
</protein>
<organism evidence="2 3">
    <name type="scientific">Roseiconus nitratireducens</name>
    <dbReference type="NCBI Taxonomy" id="2605748"/>
    <lineage>
        <taxon>Bacteria</taxon>
        <taxon>Pseudomonadati</taxon>
        <taxon>Planctomycetota</taxon>
        <taxon>Planctomycetia</taxon>
        <taxon>Pirellulales</taxon>
        <taxon>Pirellulaceae</taxon>
        <taxon>Roseiconus</taxon>
    </lineage>
</organism>
<evidence type="ECO:0000313" key="3">
    <source>
        <dbReference type="Proteomes" id="UP000324479"/>
    </source>
</evidence>
<sequence length="79" mass="7278">MAAPAASSEGFDLAPGETLVPGSVQTMAAPAAAGAAAGAAAASGDDSGEEASEPVESASDAAPEGDAPPAPKPDADTNI</sequence>
<name>A0A5M6DBL8_9BACT</name>
<evidence type="ECO:0000256" key="1">
    <source>
        <dbReference type="SAM" id="MobiDB-lite"/>
    </source>
</evidence>
<dbReference type="AlphaFoldDB" id="A0A5M6DBL8"/>
<comment type="caution">
    <text evidence="2">The sequence shown here is derived from an EMBL/GenBank/DDBJ whole genome shotgun (WGS) entry which is preliminary data.</text>
</comment>
<gene>
    <name evidence="2" type="ORF">FYK55_13455</name>
</gene>
<keyword evidence="3" id="KW-1185">Reference proteome</keyword>